<feature type="region of interest" description="Disordered" evidence="1">
    <location>
        <begin position="1"/>
        <end position="20"/>
    </location>
</feature>
<name>A0ABT1F1B3_9PROT</name>
<keyword evidence="2" id="KW-0812">Transmembrane</keyword>
<reference evidence="3 4" key="1">
    <citation type="submission" date="2022-06" db="EMBL/GenBank/DDBJ databases">
        <title>Acetobacer genomes from food samples.</title>
        <authorList>
            <person name="Sombolestani A."/>
        </authorList>
    </citation>
    <scope>NUCLEOTIDE SEQUENCE [LARGE SCALE GENOMIC DNA]</scope>
    <source>
        <strain evidence="3 4">R-83285</strain>
    </source>
</reference>
<keyword evidence="2" id="KW-1133">Transmembrane helix</keyword>
<gene>
    <name evidence="3" type="ORF">NKW50_03025</name>
</gene>
<keyword evidence="2" id="KW-0472">Membrane</keyword>
<sequence length="45" mass="5231">MTTLPLTQTPEQLERQKRQSQRVRSMVVFMLVLAGIMFGLTLFHP</sequence>
<evidence type="ECO:0000313" key="3">
    <source>
        <dbReference type="EMBL" id="MCP1257564.1"/>
    </source>
</evidence>
<proteinExistence type="predicted"/>
<feature type="compositionally biased region" description="Low complexity" evidence="1">
    <location>
        <begin position="1"/>
        <end position="11"/>
    </location>
</feature>
<dbReference type="Proteomes" id="UP001523528">
    <property type="component" value="Unassembled WGS sequence"/>
</dbReference>
<comment type="caution">
    <text evidence="3">The sequence shown here is derived from an EMBL/GenBank/DDBJ whole genome shotgun (WGS) entry which is preliminary data.</text>
</comment>
<organism evidence="3 4">
    <name type="scientific">Acetobacter lambici</name>
    <dbReference type="NCBI Taxonomy" id="1332824"/>
    <lineage>
        <taxon>Bacteria</taxon>
        <taxon>Pseudomonadati</taxon>
        <taxon>Pseudomonadota</taxon>
        <taxon>Alphaproteobacteria</taxon>
        <taxon>Acetobacterales</taxon>
        <taxon>Acetobacteraceae</taxon>
        <taxon>Acetobacter</taxon>
    </lineage>
</organism>
<evidence type="ECO:0000313" key="4">
    <source>
        <dbReference type="Proteomes" id="UP001523528"/>
    </source>
</evidence>
<evidence type="ECO:0000256" key="2">
    <source>
        <dbReference type="SAM" id="Phobius"/>
    </source>
</evidence>
<dbReference type="EMBL" id="JAMYZZ010000002">
    <property type="protein sequence ID" value="MCP1257564.1"/>
    <property type="molecule type" value="Genomic_DNA"/>
</dbReference>
<keyword evidence="4" id="KW-1185">Reference proteome</keyword>
<dbReference type="RefSeq" id="WP_165990796.1">
    <property type="nucleotide sequence ID" value="NZ_JAMYZZ010000002.1"/>
</dbReference>
<feature type="transmembrane region" description="Helical" evidence="2">
    <location>
        <begin position="23"/>
        <end position="43"/>
    </location>
</feature>
<protein>
    <recommendedName>
        <fullName evidence="5">Protoheme IX farnesyltransferase</fullName>
    </recommendedName>
</protein>
<evidence type="ECO:0008006" key="5">
    <source>
        <dbReference type="Google" id="ProtNLM"/>
    </source>
</evidence>
<accession>A0ABT1F1B3</accession>
<evidence type="ECO:0000256" key="1">
    <source>
        <dbReference type="SAM" id="MobiDB-lite"/>
    </source>
</evidence>